<feature type="domain" description="Proteasome alpha-type subunits" evidence="6">
    <location>
        <begin position="6"/>
        <end position="28"/>
    </location>
</feature>
<dbReference type="Proteomes" id="UP001149090">
    <property type="component" value="Unassembled WGS sequence"/>
</dbReference>
<comment type="subcellular location">
    <subcellularLocation>
        <location evidence="5">Cytoplasm</location>
    </subcellularLocation>
    <subcellularLocation>
        <location evidence="5">Nucleus</location>
    </subcellularLocation>
</comment>
<dbReference type="GO" id="GO:0006511">
    <property type="term" value="P:ubiquitin-dependent protein catabolic process"/>
    <property type="evidence" value="ECO:0007669"/>
    <property type="project" value="InterPro"/>
</dbReference>
<dbReference type="OrthoDB" id="431557at2759"/>
<comment type="similarity">
    <text evidence="4 5">Belongs to the peptidase T1A family.</text>
</comment>
<dbReference type="InterPro" id="IPR000426">
    <property type="entry name" value="Proteasome_asu_N"/>
</dbReference>
<dbReference type="EMBL" id="JAPDFW010000014">
    <property type="protein sequence ID" value="KAJ5080081.1"/>
    <property type="molecule type" value="Genomic_DNA"/>
</dbReference>
<dbReference type="Pfam" id="PF00227">
    <property type="entry name" value="Proteasome"/>
    <property type="match status" value="1"/>
</dbReference>
<comment type="caution">
    <text evidence="8">The sequence shown here is derived from an EMBL/GenBank/DDBJ whole genome shotgun (WGS) entry which is preliminary data.</text>
</comment>
<dbReference type="SMART" id="SM00948">
    <property type="entry name" value="Proteasome_A_N"/>
    <property type="match status" value="1"/>
</dbReference>
<dbReference type="InterPro" id="IPR035144">
    <property type="entry name" value="Proteasome_alpha1"/>
</dbReference>
<evidence type="ECO:0000256" key="1">
    <source>
        <dbReference type="ARBA" id="ARBA00022490"/>
    </source>
</evidence>
<dbReference type="SUPFAM" id="SSF56235">
    <property type="entry name" value="N-terminal nucleophile aminohydrolases (Ntn hydrolases)"/>
    <property type="match status" value="1"/>
</dbReference>
<gene>
    <name evidence="7" type="ORF">M0811_12127</name>
    <name evidence="8" type="ORF">M0811_14168</name>
</gene>
<name>A0A9Q0RGH2_ANAIG</name>
<dbReference type="GO" id="GO:0019773">
    <property type="term" value="C:proteasome core complex, alpha-subunit complex"/>
    <property type="evidence" value="ECO:0007669"/>
    <property type="project" value="UniProtKB-UniRule"/>
</dbReference>
<dbReference type="EMBL" id="JAPDFW010000111">
    <property type="protein sequence ID" value="KAJ5068955.1"/>
    <property type="molecule type" value="Genomic_DNA"/>
</dbReference>
<dbReference type="Gene3D" id="3.60.20.10">
    <property type="entry name" value="Glutamine Phosphoribosylpyrophosphate, subunit 1, domain 1"/>
    <property type="match status" value="1"/>
</dbReference>
<evidence type="ECO:0000256" key="4">
    <source>
        <dbReference type="PROSITE-ProRule" id="PRU00808"/>
    </source>
</evidence>
<sequence>MFRTQYDSDVTTFSPQGRLHQIEYAMEAVKQGSTAIGLKSETHAIVVTLLRSSSDLSSYQQKIFKVDENIGIAIAGLTADARVLLKYMQNETLNHKYVFESPMSVEKLVSQIADKSQIHTQRYGKRPYGVGLLVIGHDKSGVHLFETSPSGNYFNYYAQAIGSRAQSAKTYLEKNFENFKKLSLDDLIFHGLTAIKESSSKEVLTKDNCSVGIVGVDTPFKFLEKDKLEKFLERVQPQDDLDDMDLNNDNQMNID</sequence>
<dbReference type="GO" id="GO:0005737">
    <property type="term" value="C:cytoplasm"/>
    <property type="evidence" value="ECO:0007669"/>
    <property type="project" value="UniProtKB-SubCell"/>
</dbReference>
<accession>A0A9Q0RGH2</accession>
<evidence type="ECO:0000313" key="8">
    <source>
        <dbReference type="EMBL" id="KAJ5080081.1"/>
    </source>
</evidence>
<evidence type="ECO:0000256" key="2">
    <source>
        <dbReference type="ARBA" id="ARBA00022942"/>
    </source>
</evidence>
<evidence type="ECO:0000256" key="3">
    <source>
        <dbReference type="ARBA" id="ARBA00023242"/>
    </source>
</evidence>
<dbReference type="NCBIfam" id="NF003075">
    <property type="entry name" value="PRK03996.1"/>
    <property type="match status" value="1"/>
</dbReference>
<evidence type="ECO:0000313" key="7">
    <source>
        <dbReference type="EMBL" id="KAJ5068955.1"/>
    </source>
</evidence>
<proteinExistence type="inferred from homology"/>
<dbReference type="InterPro" id="IPR001353">
    <property type="entry name" value="Proteasome_sua/b"/>
</dbReference>
<evidence type="ECO:0000259" key="6">
    <source>
        <dbReference type="PROSITE" id="PS00388"/>
    </source>
</evidence>
<keyword evidence="3 5" id="KW-0539">Nucleus</keyword>
<dbReference type="OMA" id="NTQVYGK"/>
<keyword evidence="2 4" id="KW-0647">Proteasome</keyword>
<keyword evidence="9" id="KW-1185">Reference proteome</keyword>
<dbReference type="InterPro" id="IPR023332">
    <property type="entry name" value="Proteasome_alpha-type"/>
</dbReference>
<organism evidence="8 9">
    <name type="scientific">Anaeramoeba ignava</name>
    <name type="common">Anaerobic marine amoeba</name>
    <dbReference type="NCBI Taxonomy" id="1746090"/>
    <lineage>
        <taxon>Eukaryota</taxon>
        <taxon>Metamonada</taxon>
        <taxon>Anaeramoebidae</taxon>
        <taxon>Anaeramoeba</taxon>
    </lineage>
</organism>
<dbReference type="FunFam" id="3.60.20.10:FF:000016">
    <property type="entry name" value="Proteasome subunit alpha type-6"/>
    <property type="match status" value="1"/>
</dbReference>
<dbReference type="PROSITE" id="PS51475">
    <property type="entry name" value="PROTEASOME_ALPHA_2"/>
    <property type="match status" value="1"/>
</dbReference>
<protein>
    <recommendedName>
        <fullName evidence="5">Proteasome subunit alpha type</fullName>
    </recommendedName>
</protein>
<dbReference type="PROSITE" id="PS00388">
    <property type="entry name" value="PROTEASOME_ALPHA_1"/>
    <property type="match status" value="1"/>
</dbReference>
<dbReference type="AlphaFoldDB" id="A0A9Q0RGH2"/>
<comment type="subunit">
    <text evidence="5">The 26S proteasome consists of a 20S proteasome core and two 19S regulatory subunits.</text>
</comment>
<evidence type="ECO:0000313" key="9">
    <source>
        <dbReference type="Proteomes" id="UP001149090"/>
    </source>
</evidence>
<dbReference type="GO" id="GO:0005634">
    <property type="term" value="C:nucleus"/>
    <property type="evidence" value="ECO:0007669"/>
    <property type="project" value="UniProtKB-SubCell"/>
</dbReference>
<keyword evidence="1 5" id="KW-0963">Cytoplasm</keyword>
<evidence type="ECO:0000256" key="5">
    <source>
        <dbReference type="RuleBase" id="RU000551"/>
    </source>
</evidence>
<dbReference type="Pfam" id="PF10584">
    <property type="entry name" value="Proteasome_A_N"/>
    <property type="match status" value="1"/>
</dbReference>
<dbReference type="InterPro" id="IPR050115">
    <property type="entry name" value="Proteasome_alpha"/>
</dbReference>
<dbReference type="InterPro" id="IPR029055">
    <property type="entry name" value="Ntn_hydrolases_N"/>
</dbReference>
<dbReference type="PANTHER" id="PTHR11599">
    <property type="entry name" value="PROTEASOME SUBUNIT ALPHA/BETA"/>
    <property type="match status" value="1"/>
</dbReference>
<dbReference type="CDD" id="cd03749">
    <property type="entry name" value="proteasome_alpha_type_1"/>
    <property type="match status" value="1"/>
</dbReference>
<reference evidence="8" key="1">
    <citation type="submission" date="2022-10" db="EMBL/GenBank/DDBJ databases">
        <title>Novel sulphate-reducing endosymbionts in the free-living metamonad Anaeramoeba.</title>
        <authorList>
            <person name="Jerlstrom-Hultqvist J."/>
            <person name="Cepicka I."/>
            <person name="Gallot-Lavallee L."/>
            <person name="Salas-Leiva D."/>
            <person name="Curtis B.A."/>
            <person name="Zahonova K."/>
            <person name="Pipaliya S."/>
            <person name="Dacks J."/>
            <person name="Roger A.J."/>
        </authorList>
    </citation>
    <scope>NUCLEOTIDE SEQUENCE</scope>
    <source>
        <strain evidence="8">BMAN</strain>
    </source>
</reference>